<evidence type="ECO:0008006" key="2">
    <source>
        <dbReference type="Google" id="ProtNLM"/>
    </source>
</evidence>
<sequence length="213" mass="25449">MSQLVKRLFIGDSFAKIFGHEKKSHDQIISFPGYCILNIMDIDFSNLKKYTNVNEIFINFGSNDIYLNIYYNLLNNNYIIQNEKINDFIYNLIISYENLISIITKLIPLAKIIILIPYNSPIDDINYLDTLIRYNFKKIKLNINPKYLEKTFRNNILTLFKFFLVELITKKYQKVSYVDINEYINDDCFLKDNTDMHYDWKPIIKIYKKLGII</sequence>
<dbReference type="AlphaFoldDB" id="A0A6C0E0V8"/>
<accession>A0A6C0E0V8</accession>
<reference evidence="1" key="1">
    <citation type="journal article" date="2020" name="Nature">
        <title>Giant virus diversity and host interactions through global metagenomics.</title>
        <authorList>
            <person name="Schulz F."/>
            <person name="Roux S."/>
            <person name="Paez-Espino D."/>
            <person name="Jungbluth S."/>
            <person name="Walsh D.A."/>
            <person name="Denef V.J."/>
            <person name="McMahon K.D."/>
            <person name="Konstantinidis K.T."/>
            <person name="Eloe-Fadrosh E.A."/>
            <person name="Kyrpides N.C."/>
            <person name="Woyke T."/>
        </authorList>
    </citation>
    <scope>NUCLEOTIDE SEQUENCE</scope>
    <source>
        <strain evidence="1">GVMAG-M-3300023179-111</strain>
    </source>
</reference>
<organism evidence="1">
    <name type="scientific">viral metagenome</name>
    <dbReference type="NCBI Taxonomy" id="1070528"/>
    <lineage>
        <taxon>unclassified sequences</taxon>
        <taxon>metagenomes</taxon>
        <taxon>organismal metagenomes</taxon>
    </lineage>
</organism>
<proteinExistence type="predicted"/>
<dbReference type="SUPFAM" id="SSF52266">
    <property type="entry name" value="SGNH hydrolase"/>
    <property type="match status" value="1"/>
</dbReference>
<dbReference type="EMBL" id="MN739709">
    <property type="protein sequence ID" value="QHT22342.1"/>
    <property type="molecule type" value="Genomic_DNA"/>
</dbReference>
<evidence type="ECO:0000313" key="1">
    <source>
        <dbReference type="EMBL" id="QHT22342.1"/>
    </source>
</evidence>
<name>A0A6C0E0V8_9ZZZZ</name>
<protein>
    <recommendedName>
        <fullName evidence="2">SGNH hydrolase-type esterase domain-containing protein</fullName>
    </recommendedName>
</protein>